<evidence type="ECO:0000256" key="6">
    <source>
        <dbReference type="ARBA" id="ARBA00022898"/>
    </source>
</evidence>
<dbReference type="PANTHER" id="PTHR43775:SF23">
    <property type="entry name" value="FATTY ACID SYNTHASE 3"/>
    <property type="match status" value="1"/>
</dbReference>
<dbReference type="PANTHER" id="PTHR43775">
    <property type="entry name" value="FATTY ACID SYNTHASE"/>
    <property type="match status" value="1"/>
</dbReference>
<dbReference type="InterPro" id="IPR013968">
    <property type="entry name" value="PKS_KR"/>
</dbReference>
<evidence type="ECO:0000256" key="36">
    <source>
        <dbReference type="ARBA" id="ARBA00048650"/>
    </source>
</evidence>
<comment type="catalytic activity">
    <reaction evidence="24">
        <text>(2E)-butenoyl-[ACP] + NADPH + H(+) = butanoyl-[ACP] + NADP(+)</text>
        <dbReference type="Rhea" id="RHEA:41812"/>
        <dbReference type="Rhea" id="RHEA-COMP:9627"/>
        <dbReference type="Rhea" id="RHEA-COMP:9628"/>
        <dbReference type="ChEBI" id="CHEBI:15378"/>
        <dbReference type="ChEBI" id="CHEBI:57783"/>
        <dbReference type="ChEBI" id="CHEBI:58349"/>
        <dbReference type="ChEBI" id="CHEBI:78453"/>
        <dbReference type="ChEBI" id="CHEBI:78454"/>
    </reaction>
    <physiologicalReaction direction="left-to-right" evidence="24">
        <dbReference type="Rhea" id="RHEA:41813"/>
    </physiologicalReaction>
</comment>
<accession>A0ABM1Z8P7</accession>
<evidence type="ECO:0000256" key="11">
    <source>
        <dbReference type="ARBA" id="ARBA00023373"/>
    </source>
</evidence>
<evidence type="ECO:0000256" key="2">
    <source>
        <dbReference type="ARBA" id="ARBA00022450"/>
    </source>
</evidence>
<dbReference type="Gene3D" id="3.40.50.1820">
    <property type="entry name" value="alpha/beta hydrolase"/>
    <property type="match status" value="1"/>
</dbReference>
<feature type="domain" description="Ketosynthase family 3 (KS3)" evidence="51">
    <location>
        <begin position="13"/>
        <end position="418"/>
    </location>
</feature>
<evidence type="ECO:0000256" key="3">
    <source>
        <dbReference type="ARBA" id="ARBA00022553"/>
    </source>
</evidence>
<organism evidence="53 54">
    <name type="scientific">Aedes albopictus</name>
    <name type="common">Asian tiger mosquito</name>
    <name type="synonym">Stegomyia albopicta</name>
    <dbReference type="NCBI Taxonomy" id="7160"/>
    <lineage>
        <taxon>Eukaryota</taxon>
        <taxon>Metazoa</taxon>
        <taxon>Ecdysozoa</taxon>
        <taxon>Arthropoda</taxon>
        <taxon>Hexapoda</taxon>
        <taxon>Insecta</taxon>
        <taxon>Pterygota</taxon>
        <taxon>Neoptera</taxon>
        <taxon>Endopterygota</taxon>
        <taxon>Diptera</taxon>
        <taxon>Nematocera</taxon>
        <taxon>Culicoidea</taxon>
        <taxon>Culicidae</taxon>
        <taxon>Culicinae</taxon>
        <taxon>Aedini</taxon>
        <taxon>Aedes</taxon>
        <taxon>Stegomyia</taxon>
    </lineage>
</organism>
<evidence type="ECO:0000256" key="21">
    <source>
        <dbReference type="ARBA" id="ARBA00047400"/>
    </source>
</evidence>
<evidence type="ECO:0000256" key="35">
    <source>
        <dbReference type="ARBA" id="ARBA00048571"/>
    </source>
</evidence>
<dbReference type="Gene3D" id="3.40.366.10">
    <property type="entry name" value="Malonyl-Coenzyme A Acyl Carrier Protein, domain 2"/>
    <property type="match status" value="1"/>
</dbReference>
<comment type="catalytic activity">
    <reaction evidence="17">
        <text>(3R)-hydroxybutanoyl-[ACP] = (2E)-butenoyl-[ACP] + H2O</text>
        <dbReference type="Rhea" id="RHEA:41808"/>
        <dbReference type="Rhea" id="RHEA-COMP:9626"/>
        <dbReference type="Rhea" id="RHEA-COMP:9627"/>
        <dbReference type="ChEBI" id="CHEBI:15377"/>
        <dbReference type="ChEBI" id="CHEBI:78451"/>
        <dbReference type="ChEBI" id="CHEBI:78453"/>
    </reaction>
    <physiologicalReaction direction="left-to-right" evidence="17">
        <dbReference type="Rhea" id="RHEA:41809"/>
    </physiologicalReaction>
</comment>
<dbReference type="Gene3D" id="3.90.180.10">
    <property type="entry name" value="Medium-chain alcohol dehydrogenases, catalytic domain"/>
    <property type="match status" value="1"/>
</dbReference>
<evidence type="ECO:0000256" key="4">
    <source>
        <dbReference type="ARBA" id="ARBA00022679"/>
    </source>
</evidence>
<feature type="active site" description="Proton acceptor; for dehydratase activity" evidence="49">
    <location>
        <position position="873"/>
    </location>
</feature>
<evidence type="ECO:0000256" key="17">
    <source>
        <dbReference type="ARBA" id="ARBA00023402"/>
    </source>
</evidence>
<comment type="catalytic activity">
    <reaction evidence="33">
        <text>(2E)-octenoyl-[ACP] + NADPH + H(+) = octanoyl-[ACP] + NADP(+)</text>
        <dbReference type="Rhea" id="RHEA:41848"/>
        <dbReference type="Rhea" id="RHEA-COMP:9635"/>
        <dbReference type="Rhea" id="RHEA-COMP:9636"/>
        <dbReference type="ChEBI" id="CHEBI:15378"/>
        <dbReference type="ChEBI" id="CHEBI:57783"/>
        <dbReference type="ChEBI" id="CHEBI:58349"/>
        <dbReference type="ChEBI" id="CHEBI:78462"/>
        <dbReference type="ChEBI" id="CHEBI:78463"/>
    </reaction>
    <physiologicalReaction direction="left-to-right" evidence="33">
        <dbReference type="Rhea" id="RHEA:41849"/>
    </physiologicalReaction>
</comment>
<evidence type="ECO:0000256" key="12">
    <source>
        <dbReference type="ARBA" id="ARBA00023388"/>
    </source>
</evidence>
<comment type="function">
    <text evidence="18">Fatty acid synthetase is a multifunctional enzyme that catalyzes the de novo biosynthesis of long-chain saturated fatty acids starting from acetyl-CoA and malonyl-CoA in the presence of NADPH. This multifunctional protein contains 7 catalytic activities and a site for the binding of the prosthetic group 4'-phosphopantetheine of the acyl carrier protein ([ACP]) domain.</text>
</comment>
<evidence type="ECO:0000256" key="1">
    <source>
        <dbReference type="ARBA" id="ARBA00005189"/>
    </source>
</evidence>
<evidence type="ECO:0000256" key="19">
    <source>
        <dbReference type="ARBA" id="ARBA00047300"/>
    </source>
</evidence>
<evidence type="ECO:0000256" key="42">
    <source>
        <dbReference type="ARBA" id="ARBA00049171"/>
    </source>
</evidence>
<feature type="active site" description="Proton donor; for dehydratase activity" evidence="49">
    <location>
        <position position="1021"/>
    </location>
</feature>
<evidence type="ECO:0000256" key="24">
    <source>
        <dbReference type="ARBA" id="ARBA00047500"/>
    </source>
</evidence>
<dbReference type="InterPro" id="IPR018201">
    <property type="entry name" value="Ketoacyl_synth_AS"/>
</dbReference>
<dbReference type="CDD" id="cd08954">
    <property type="entry name" value="KR_1_FAS_SDR_x"/>
    <property type="match status" value="1"/>
</dbReference>
<comment type="catalytic activity">
    <reaction evidence="40">
        <text>(2E)-octadecenoyl-[ACP] + NADPH + H(+) = octadecanoyl-[ACP] + NADP(+)</text>
        <dbReference type="Rhea" id="RHEA:41928"/>
        <dbReference type="Rhea" id="RHEA-COMP:9655"/>
        <dbReference type="Rhea" id="RHEA-COMP:9656"/>
        <dbReference type="ChEBI" id="CHEBI:15378"/>
        <dbReference type="ChEBI" id="CHEBI:57783"/>
        <dbReference type="ChEBI" id="CHEBI:58349"/>
        <dbReference type="ChEBI" id="CHEBI:78489"/>
        <dbReference type="ChEBI" id="CHEBI:78495"/>
    </reaction>
    <physiologicalReaction direction="left-to-right" evidence="40">
        <dbReference type="Rhea" id="RHEA:41929"/>
    </physiologicalReaction>
</comment>
<feature type="domain" description="PKS/mFAS DH" evidence="52">
    <location>
        <begin position="836"/>
        <end position="1094"/>
    </location>
</feature>
<evidence type="ECO:0000256" key="9">
    <source>
        <dbReference type="ARBA" id="ARBA00023332"/>
    </source>
</evidence>
<comment type="catalytic activity">
    <reaction evidence="23">
        <text>tetradecanoyl-[ACP] + malonyl-[ACP] + H(+) = 3-oxohexadecanoyl-[ACP] + holo-[ACP] + CO2</text>
        <dbReference type="Rhea" id="RHEA:41900"/>
        <dbReference type="Rhea" id="RHEA-COMP:9623"/>
        <dbReference type="Rhea" id="RHEA-COMP:9648"/>
        <dbReference type="Rhea" id="RHEA-COMP:9649"/>
        <dbReference type="Rhea" id="RHEA-COMP:9685"/>
        <dbReference type="ChEBI" id="CHEBI:15378"/>
        <dbReference type="ChEBI" id="CHEBI:16526"/>
        <dbReference type="ChEBI" id="CHEBI:64479"/>
        <dbReference type="ChEBI" id="CHEBI:78449"/>
        <dbReference type="ChEBI" id="CHEBI:78477"/>
        <dbReference type="ChEBI" id="CHEBI:78478"/>
    </reaction>
    <physiologicalReaction direction="left-to-right" evidence="23">
        <dbReference type="Rhea" id="RHEA:41901"/>
    </physiologicalReaction>
</comment>
<dbReference type="EnsemblMetazoa" id="AALFPA23_016127.R23507">
    <property type="protein sequence ID" value="AALFPA23_016127.P23507"/>
    <property type="gene ID" value="AALFPA23_016127"/>
</dbReference>
<dbReference type="InterPro" id="IPR049391">
    <property type="entry name" value="FAS_pseudo-KR"/>
</dbReference>
<evidence type="ECO:0000256" key="46">
    <source>
        <dbReference type="ARBA" id="ARBA00049449"/>
    </source>
</evidence>
<comment type="catalytic activity">
    <reaction evidence="43">
        <text>3-oxododecanoyl-[ACP] + NADPH + H(+) = (3R)-hydroxydodecanoyl-[ACP] + NADP(+)</text>
        <dbReference type="Rhea" id="RHEA:41872"/>
        <dbReference type="Rhea" id="RHEA-COMP:9641"/>
        <dbReference type="Rhea" id="RHEA-COMP:9642"/>
        <dbReference type="ChEBI" id="CHEBI:15378"/>
        <dbReference type="ChEBI" id="CHEBI:57783"/>
        <dbReference type="ChEBI" id="CHEBI:58349"/>
        <dbReference type="ChEBI" id="CHEBI:78469"/>
        <dbReference type="ChEBI" id="CHEBI:78470"/>
    </reaction>
    <physiologicalReaction direction="left-to-right" evidence="43">
        <dbReference type="Rhea" id="RHEA:41873"/>
    </physiologicalReaction>
</comment>
<dbReference type="SMART" id="SM00823">
    <property type="entry name" value="PKS_PP"/>
    <property type="match status" value="1"/>
</dbReference>
<dbReference type="InterPro" id="IPR050091">
    <property type="entry name" value="PKS_NRPS_Biosynth_Enz"/>
</dbReference>
<dbReference type="InterPro" id="IPR032821">
    <property type="entry name" value="PKS_assoc"/>
</dbReference>
<dbReference type="InterPro" id="IPR049900">
    <property type="entry name" value="PKS_mFAS_DH"/>
</dbReference>
<comment type="catalytic activity">
    <reaction evidence="32">
        <text>tetradecanoyl-[ACP] + H2O = tetradecanoate + holo-[ACP] + H(+)</text>
        <dbReference type="Rhea" id="RHEA:30123"/>
        <dbReference type="Rhea" id="RHEA-COMP:9648"/>
        <dbReference type="Rhea" id="RHEA-COMP:9685"/>
        <dbReference type="ChEBI" id="CHEBI:15377"/>
        <dbReference type="ChEBI" id="CHEBI:15378"/>
        <dbReference type="ChEBI" id="CHEBI:30807"/>
        <dbReference type="ChEBI" id="CHEBI:64479"/>
        <dbReference type="ChEBI" id="CHEBI:78477"/>
        <dbReference type="EC" id="3.1.2.14"/>
    </reaction>
    <physiologicalReaction direction="left-to-right" evidence="32">
        <dbReference type="Rhea" id="RHEA:30124"/>
    </physiologicalReaction>
</comment>
<evidence type="ECO:0000256" key="25">
    <source>
        <dbReference type="ARBA" id="ARBA00047578"/>
    </source>
</evidence>
<dbReference type="SUPFAM" id="SSF50129">
    <property type="entry name" value="GroES-like"/>
    <property type="match status" value="1"/>
</dbReference>
<keyword evidence="3" id="KW-0597">Phosphoprotein</keyword>
<dbReference type="Gene3D" id="1.10.1200.10">
    <property type="entry name" value="ACP-like"/>
    <property type="match status" value="1"/>
</dbReference>
<keyword evidence="4" id="KW-0808">Transferase</keyword>
<dbReference type="InterPro" id="IPR020843">
    <property type="entry name" value="ER"/>
</dbReference>
<dbReference type="SUPFAM" id="SSF53901">
    <property type="entry name" value="Thiolase-like"/>
    <property type="match status" value="1"/>
</dbReference>
<dbReference type="InterPro" id="IPR036291">
    <property type="entry name" value="NAD(P)-bd_dom_sf"/>
</dbReference>
<dbReference type="InterPro" id="IPR020841">
    <property type="entry name" value="PKS_Beta-ketoAc_synthase_dom"/>
</dbReference>
<evidence type="ECO:0000256" key="7">
    <source>
        <dbReference type="ARBA" id="ARBA00022990"/>
    </source>
</evidence>
<dbReference type="Pfam" id="PF16197">
    <property type="entry name" value="KAsynt_C_assoc"/>
    <property type="match status" value="1"/>
</dbReference>
<comment type="catalytic activity">
    <reaction evidence="15">
        <text>(3R)-hydroxyoctadecanoyl-[ACP] = (2E)-octadecenoyl-[ACP] + H2O</text>
        <dbReference type="Rhea" id="RHEA:41924"/>
        <dbReference type="Rhea" id="RHEA-COMP:9654"/>
        <dbReference type="Rhea" id="RHEA-COMP:9655"/>
        <dbReference type="ChEBI" id="CHEBI:15377"/>
        <dbReference type="ChEBI" id="CHEBI:78488"/>
        <dbReference type="ChEBI" id="CHEBI:78489"/>
    </reaction>
    <physiologicalReaction direction="left-to-right" evidence="15">
        <dbReference type="Rhea" id="RHEA:41925"/>
    </physiologicalReaction>
</comment>
<comment type="catalytic activity">
    <reaction evidence="36">
        <text>a 2,3-saturated acyl-[ACP] + NADP(+) = a (2E)-enoyl-[ACP] + NADPH + H(+)</text>
        <dbReference type="Rhea" id="RHEA:22564"/>
        <dbReference type="Rhea" id="RHEA-COMP:9925"/>
        <dbReference type="Rhea" id="RHEA-COMP:9926"/>
        <dbReference type="ChEBI" id="CHEBI:15378"/>
        <dbReference type="ChEBI" id="CHEBI:57783"/>
        <dbReference type="ChEBI" id="CHEBI:58349"/>
        <dbReference type="ChEBI" id="CHEBI:78784"/>
        <dbReference type="ChEBI" id="CHEBI:78785"/>
        <dbReference type="EC" id="1.3.1.39"/>
    </reaction>
    <physiologicalReaction direction="right-to-left" evidence="36">
        <dbReference type="Rhea" id="RHEA:22566"/>
    </physiologicalReaction>
</comment>
<dbReference type="InterPro" id="IPR014031">
    <property type="entry name" value="Ketoacyl_synth_C"/>
</dbReference>
<evidence type="ECO:0000256" key="14">
    <source>
        <dbReference type="ARBA" id="ARBA00023398"/>
    </source>
</evidence>
<dbReference type="InterPro" id="IPR057326">
    <property type="entry name" value="KR_dom"/>
</dbReference>
<feature type="domain" description="Carrier" evidence="50">
    <location>
        <begin position="1958"/>
        <end position="2038"/>
    </location>
</feature>
<protein>
    <submittedName>
        <fullName evidence="53">Uncharacterized protein</fullName>
    </submittedName>
</protein>
<evidence type="ECO:0000256" key="22">
    <source>
        <dbReference type="ARBA" id="ARBA00047440"/>
    </source>
</evidence>
<evidence type="ECO:0000256" key="43">
    <source>
        <dbReference type="ARBA" id="ARBA00049263"/>
    </source>
</evidence>
<dbReference type="SUPFAM" id="SSF52151">
    <property type="entry name" value="FabD/lysophospholipase-like"/>
    <property type="match status" value="1"/>
</dbReference>
<evidence type="ECO:0000256" key="44">
    <source>
        <dbReference type="ARBA" id="ARBA00049414"/>
    </source>
</evidence>
<evidence type="ECO:0000256" key="48">
    <source>
        <dbReference type="ARBA" id="ARBA00049533"/>
    </source>
</evidence>
<comment type="catalytic activity">
    <reaction evidence="26">
        <text>(2E)-hexadecenoyl-[ACP] + NADPH + H(+) = hexadecanoyl-[ACP] + NADP(+)</text>
        <dbReference type="Rhea" id="RHEA:41912"/>
        <dbReference type="Rhea" id="RHEA-COMP:9651"/>
        <dbReference type="Rhea" id="RHEA-COMP:9652"/>
        <dbReference type="ChEBI" id="CHEBI:15378"/>
        <dbReference type="ChEBI" id="CHEBI:57783"/>
        <dbReference type="ChEBI" id="CHEBI:58349"/>
        <dbReference type="ChEBI" id="CHEBI:78481"/>
        <dbReference type="ChEBI" id="CHEBI:78483"/>
    </reaction>
    <physiologicalReaction direction="left-to-right" evidence="26">
        <dbReference type="Rhea" id="RHEA:41913"/>
    </physiologicalReaction>
</comment>
<comment type="catalytic activity">
    <reaction evidence="22">
        <text>3-oxodecanoyl-[ACP] + NADPH + H(+) = (3R)-hydroxydecanoyl-[ACP] + NADP(+)</text>
        <dbReference type="Rhea" id="RHEA:41856"/>
        <dbReference type="Rhea" id="RHEA-COMP:9637"/>
        <dbReference type="Rhea" id="RHEA-COMP:9638"/>
        <dbReference type="ChEBI" id="CHEBI:15378"/>
        <dbReference type="ChEBI" id="CHEBI:57783"/>
        <dbReference type="ChEBI" id="CHEBI:58349"/>
        <dbReference type="ChEBI" id="CHEBI:78464"/>
        <dbReference type="ChEBI" id="CHEBI:78466"/>
    </reaction>
    <physiologicalReaction direction="left-to-right" evidence="22">
        <dbReference type="Rhea" id="RHEA:41857"/>
    </physiologicalReaction>
</comment>
<comment type="catalytic activity">
    <reaction evidence="46">
        <text>butanoyl-[ACP] + malonyl-[ACP] + H(+) = 3-oxohexanoyl-[ACP] + holo-[ACP] + CO2</text>
        <dbReference type="Rhea" id="RHEA:41820"/>
        <dbReference type="Rhea" id="RHEA-COMP:9623"/>
        <dbReference type="Rhea" id="RHEA-COMP:9628"/>
        <dbReference type="Rhea" id="RHEA-COMP:9629"/>
        <dbReference type="Rhea" id="RHEA-COMP:9685"/>
        <dbReference type="ChEBI" id="CHEBI:15378"/>
        <dbReference type="ChEBI" id="CHEBI:16526"/>
        <dbReference type="ChEBI" id="CHEBI:64479"/>
        <dbReference type="ChEBI" id="CHEBI:78449"/>
        <dbReference type="ChEBI" id="CHEBI:78454"/>
        <dbReference type="ChEBI" id="CHEBI:78456"/>
    </reaction>
    <physiologicalReaction direction="left-to-right" evidence="46">
        <dbReference type="Rhea" id="RHEA:41821"/>
    </physiologicalReaction>
</comment>
<evidence type="ECO:0000313" key="53">
    <source>
        <dbReference type="EnsemblMetazoa" id="AALFPA23_016127.P23507"/>
    </source>
</evidence>
<evidence type="ECO:0000256" key="27">
    <source>
        <dbReference type="ARBA" id="ARBA00047897"/>
    </source>
</evidence>
<evidence type="ECO:0000256" key="33">
    <source>
        <dbReference type="ARBA" id="ARBA00048420"/>
    </source>
</evidence>
<comment type="catalytic activity">
    <reaction evidence="38">
        <text>hexadecanoyl-[ACP] + H2O = hexadecanoate + holo-[ACP] + H(+)</text>
        <dbReference type="Rhea" id="RHEA:41932"/>
        <dbReference type="Rhea" id="RHEA-COMP:9652"/>
        <dbReference type="Rhea" id="RHEA-COMP:9685"/>
        <dbReference type="ChEBI" id="CHEBI:7896"/>
        <dbReference type="ChEBI" id="CHEBI:15377"/>
        <dbReference type="ChEBI" id="CHEBI:15378"/>
        <dbReference type="ChEBI" id="CHEBI:64479"/>
        <dbReference type="ChEBI" id="CHEBI:78483"/>
        <dbReference type="EC" id="3.1.2.14"/>
    </reaction>
    <physiologicalReaction direction="left-to-right" evidence="38">
        <dbReference type="Rhea" id="RHEA:41933"/>
    </physiologicalReaction>
</comment>
<dbReference type="Pfam" id="PF00109">
    <property type="entry name" value="ketoacyl-synt"/>
    <property type="match status" value="1"/>
</dbReference>
<dbReference type="InterPro" id="IPR029058">
    <property type="entry name" value="AB_hydrolase_fold"/>
</dbReference>
<name>A0ABM1Z8P7_AEDAL</name>
<comment type="catalytic activity">
    <reaction evidence="12">
        <text>(3R)-hydroxydecanoyl-[ACP] = (2E)-decenoyl-[ACP] + H2O</text>
        <dbReference type="Rhea" id="RHEA:41860"/>
        <dbReference type="Rhea" id="RHEA-COMP:9638"/>
        <dbReference type="Rhea" id="RHEA-COMP:9639"/>
        <dbReference type="ChEBI" id="CHEBI:15377"/>
        <dbReference type="ChEBI" id="CHEBI:78466"/>
        <dbReference type="ChEBI" id="CHEBI:78467"/>
    </reaction>
    <physiologicalReaction direction="left-to-right" evidence="12">
        <dbReference type="Rhea" id="RHEA:41861"/>
    </physiologicalReaction>
</comment>
<evidence type="ECO:0000256" key="5">
    <source>
        <dbReference type="ARBA" id="ARBA00022799"/>
    </source>
</evidence>
<feature type="region of interest" description="C-terminal hotdog fold" evidence="49">
    <location>
        <begin position="972"/>
        <end position="1094"/>
    </location>
</feature>
<comment type="catalytic activity">
    <reaction evidence="28">
        <text>3-oxobutanoyl-[ACP] + NADPH + H(+) = (3R)-hydroxybutanoyl-[ACP] + NADP(+)</text>
        <dbReference type="Rhea" id="RHEA:41804"/>
        <dbReference type="Rhea" id="RHEA-COMP:9625"/>
        <dbReference type="Rhea" id="RHEA-COMP:9626"/>
        <dbReference type="ChEBI" id="CHEBI:15378"/>
        <dbReference type="ChEBI" id="CHEBI:57783"/>
        <dbReference type="ChEBI" id="CHEBI:58349"/>
        <dbReference type="ChEBI" id="CHEBI:78450"/>
        <dbReference type="ChEBI" id="CHEBI:78451"/>
    </reaction>
    <physiologicalReaction direction="left-to-right" evidence="28">
        <dbReference type="Rhea" id="RHEA:41805"/>
    </physiologicalReaction>
</comment>
<keyword evidence="7" id="KW-0007">Acetylation</keyword>
<dbReference type="PROSITE" id="PS52019">
    <property type="entry name" value="PKS_MFAS_DH"/>
    <property type="match status" value="1"/>
</dbReference>
<dbReference type="Pfam" id="PF13602">
    <property type="entry name" value="ADH_zinc_N_2"/>
    <property type="match status" value="1"/>
</dbReference>
<evidence type="ECO:0000256" key="18">
    <source>
        <dbReference type="ARBA" id="ARBA00023442"/>
    </source>
</evidence>
<keyword evidence="8" id="KW-0511">Multifunctional enzyme</keyword>
<evidence type="ECO:0000256" key="39">
    <source>
        <dbReference type="ARBA" id="ARBA00048935"/>
    </source>
</evidence>
<evidence type="ECO:0000256" key="37">
    <source>
        <dbReference type="ARBA" id="ARBA00048691"/>
    </source>
</evidence>
<dbReference type="InterPro" id="IPR042104">
    <property type="entry name" value="PKS_dehydratase_sf"/>
</dbReference>
<dbReference type="InterPro" id="IPR016035">
    <property type="entry name" value="Acyl_Trfase/lysoPLipase"/>
</dbReference>
<dbReference type="Gene3D" id="3.40.47.10">
    <property type="match status" value="1"/>
</dbReference>
<comment type="catalytic activity">
    <reaction evidence="34">
        <text>a fatty acyl-[ACP] + malonyl-[ACP] + H(+) = a 3-oxoacyl-[ACP] + holo-[ACP] + CO2</text>
        <dbReference type="Rhea" id="RHEA:22836"/>
        <dbReference type="Rhea" id="RHEA-COMP:9623"/>
        <dbReference type="Rhea" id="RHEA-COMP:9685"/>
        <dbReference type="Rhea" id="RHEA-COMP:9916"/>
        <dbReference type="Rhea" id="RHEA-COMP:14125"/>
        <dbReference type="ChEBI" id="CHEBI:15378"/>
        <dbReference type="ChEBI" id="CHEBI:16526"/>
        <dbReference type="ChEBI" id="CHEBI:64479"/>
        <dbReference type="ChEBI" id="CHEBI:78449"/>
        <dbReference type="ChEBI" id="CHEBI:78776"/>
        <dbReference type="ChEBI" id="CHEBI:138651"/>
        <dbReference type="EC" id="2.3.1.41"/>
    </reaction>
    <physiologicalReaction direction="left-to-right" evidence="34">
        <dbReference type="Rhea" id="RHEA:22837"/>
    </physiologicalReaction>
</comment>
<keyword evidence="2" id="KW-0596">Phosphopantetheine</keyword>
<dbReference type="Pfam" id="PF21149">
    <property type="entry name" value="FAS_pseudo-KR"/>
    <property type="match status" value="1"/>
</dbReference>
<comment type="catalytic activity">
    <reaction evidence="42">
        <text>(2E)-tetradecenoyl-[ACP] + NADPH + H(+) = tetradecanoyl-[ACP] + NADP(+)</text>
        <dbReference type="Rhea" id="RHEA:41896"/>
        <dbReference type="Rhea" id="RHEA-COMP:9647"/>
        <dbReference type="Rhea" id="RHEA-COMP:9648"/>
        <dbReference type="ChEBI" id="CHEBI:15378"/>
        <dbReference type="ChEBI" id="CHEBI:57783"/>
        <dbReference type="ChEBI" id="CHEBI:58349"/>
        <dbReference type="ChEBI" id="CHEBI:78475"/>
        <dbReference type="ChEBI" id="CHEBI:78477"/>
    </reaction>
    <physiologicalReaction direction="left-to-right" evidence="42">
        <dbReference type="Rhea" id="RHEA:41897"/>
    </physiologicalReaction>
</comment>
<dbReference type="InterPro" id="IPR020806">
    <property type="entry name" value="PKS_PP-bd"/>
</dbReference>
<evidence type="ECO:0000256" key="47">
    <source>
        <dbReference type="ARBA" id="ARBA00049521"/>
    </source>
</evidence>
<comment type="catalytic activity">
    <reaction evidence="11">
        <text>(3R)-hydroxyhexanoyl-[ACP] = (2E)-hexenoyl-[ACP] + H2O</text>
        <dbReference type="Rhea" id="RHEA:41828"/>
        <dbReference type="Rhea" id="RHEA-COMP:9630"/>
        <dbReference type="Rhea" id="RHEA-COMP:9631"/>
        <dbReference type="ChEBI" id="CHEBI:15377"/>
        <dbReference type="ChEBI" id="CHEBI:78457"/>
        <dbReference type="ChEBI" id="CHEBI:78458"/>
    </reaction>
    <physiologicalReaction direction="left-to-right" evidence="11">
        <dbReference type="Rhea" id="RHEA:41829"/>
    </physiologicalReaction>
</comment>
<evidence type="ECO:0000313" key="54">
    <source>
        <dbReference type="Proteomes" id="UP000069940"/>
    </source>
</evidence>
<reference evidence="54" key="1">
    <citation type="journal article" date="2015" name="Proc. Natl. Acad. Sci. U.S.A.">
        <title>Genome sequence of the Asian Tiger mosquito, Aedes albopictus, reveals insights into its biology, genetics, and evolution.</title>
        <authorList>
            <person name="Chen X.G."/>
            <person name="Jiang X."/>
            <person name="Gu J."/>
            <person name="Xu M."/>
            <person name="Wu Y."/>
            <person name="Deng Y."/>
            <person name="Zhang C."/>
            <person name="Bonizzoni M."/>
            <person name="Dermauw W."/>
            <person name="Vontas J."/>
            <person name="Armbruster P."/>
            <person name="Huang X."/>
            <person name="Yang Y."/>
            <person name="Zhang H."/>
            <person name="He W."/>
            <person name="Peng H."/>
            <person name="Liu Y."/>
            <person name="Wu K."/>
            <person name="Chen J."/>
            <person name="Lirakis M."/>
            <person name="Topalis P."/>
            <person name="Van Leeuwen T."/>
            <person name="Hall A.B."/>
            <person name="Jiang X."/>
            <person name="Thorpe C."/>
            <person name="Mueller R.L."/>
            <person name="Sun C."/>
            <person name="Waterhouse R.M."/>
            <person name="Yan G."/>
            <person name="Tu Z.J."/>
            <person name="Fang X."/>
            <person name="James A.A."/>
        </authorList>
    </citation>
    <scope>NUCLEOTIDE SEQUENCE [LARGE SCALE GENOMIC DNA]</scope>
    <source>
        <strain evidence="54">Foshan</strain>
    </source>
</reference>
<dbReference type="RefSeq" id="XP_019551378.3">
    <property type="nucleotide sequence ID" value="XM_019695833.3"/>
</dbReference>
<dbReference type="SMART" id="SM00829">
    <property type="entry name" value="PKS_ER"/>
    <property type="match status" value="1"/>
</dbReference>
<dbReference type="InterPro" id="IPR049552">
    <property type="entry name" value="PKS_DH_N"/>
</dbReference>
<comment type="catalytic activity">
    <reaction evidence="37">
        <text>holo-[ACP] + acetyl-CoA = acetyl-[ACP] + CoA</text>
        <dbReference type="Rhea" id="RHEA:41788"/>
        <dbReference type="Rhea" id="RHEA-COMP:9621"/>
        <dbReference type="Rhea" id="RHEA-COMP:9685"/>
        <dbReference type="ChEBI" id="CHEBI:57287"/>
        <dbReference type="ChEBI" id="CHEBI:57288"/>
        <dbReference type="ChEBI" id="CHEBI:64479"/>
        <dbReference type="ChEBI" id="CHEBI:78446"/>
        <dbReference type="EC" id="2.3.1.38"/>
    </reaction>
    <physiologicalReaction direction="left-to-right" evidence="37">
        <dbReference type="Rhea" id="RHEA:41789"/>
    </physiologicalReaction>
</comment>
<comment type="catalytic activity">
    <reaction evidence="35">
        <text>3-oxohexanoyl-[ACP] + NADPH + H(+) = (3R)-hydroxyhexanoyl-[ACP] + NADP(+)</text>
        <dbReference type="Rhea" id="RHEA:41824"/>
        <dbReference type="Rhea" id="RHEA-COMP:9629"/>
        <dbReference type="Rhea" id="RHEA-COMP:9630"/>
        <dbReference type="ChEBI" id="CHEBI:15378"/>
        <dbReference type="ChEBI" id="CHEBI:57783"/>
        <dbReference type="ChEBI" id="CHEBI:58349"/>
        <dbReference type="ChEBI" id="CHEBI:78456"/>
        <dbReference type="ChEBI" id="CHEBI:78457"/>
    </reaction>
    <physiologicalReaction direction="left-to-right" evidence="35">
        <dbReference type="Rhea" id="RHEA:41825"/>
    </physiologicalReaction>
</comment>
<evidence type="ECO:0000256" key="13">
    <source>
        <dbReference type="ARBA" id="ARBA00023394"/>
    </source>
</evidence>
<dbReference type="Pfam" id="PF21089">
    <property type="entry name" value="PKS_DH_N"/>
    <property type="match status" value="1"/>
</dbReference>
<dbReference type="PROSITE" id="PS50075">
    <property type="entry name" value="CARRIER"/>
    <property type="match status" value="1"/>
</dbReference>
<comment type="catalytic activity">
    <reaction evidence="29">
        <text>acetyl-[ACP] + malonyl-[ACP] + H(+) = 3-oxobutanoyl-[ACP] + holo-[ACP] + CO2</text>
        <dbReference type="Rhea" id="RHEA:41800"/>
        <dbReference type="Rhea" id="RHEA-COMP:9621"/>
        <dbReference type="Rhea" id="RHEA-COMP:9623"/>
        <dbReference type="Rhea" id="RHEA-COMP:9625"/>
        <dbReference type="Rhea" id="RHEA-COMP:9685"/>
        <dbReference type="ChEBI" id="CHEBI:15378"/>
        <dbReference type="ChEBI" id="CHEBI:16526"/>
        <dbReference type="ChEBI" id="CHEBI:64479"/>
        <dbReference type="ChEBI" id="CHEBI:78446"/>
        <dbReference type="ChEBI" id="CHEBI:78449"/>
        <dbReference type="ChEBI" id="CHEBI:78450"/>
    </reaction>
    <physiologicalReaction direction="left-to-right" evidence="29">
        <dbReference type="Rhea" id="RHEA:41801"/>
    </physiologicalReaction>
</comment>
<comment type="catalytic activity">
    <reaction evidence="30">
        <text>hexadecanoyl-[ACP] + malonyl-[ACP] + H(+) = 3-oxooctadecanoyl-[ACP] + holo-[ACP] + CO2</text>
        <dbReference type="Rhea" id="RHEA:41916"/>
        <dbReference type="Rhea" id="RHEA-COMP:9623"/>
        <dbReference type="Rhea" id="RHEA-COMP:9652"/>
        <dbReference type="Rhea" id="RHEA-COMP:9653"/>
        <dbReference type="Rhea" id="RHEA-COMP:9685"/>
        <dbReference type="ChEBI" id="CHEBI:15378"/>
        <dbReference type="ChEBI" id="CHEBI:16526"/>
        <dbReference type="ChEBI" id="CHEBI:64479"/>
        <dbReference type="ChEBI" id="CHEBI:78449"/>
        <dbReference type="ChEBI" id="CHEBI:78483"/>
        <dbReference type="ChEBI" id="CHEBI:78487"/>
    </reaction>
    <physiologicalReaction direction="left-to-right" evidence="30">
        <dbReference type="Rhea" id="RHEA:41917"/>
    </physiologicalReaction>
</comment>
<dbReference type="InterPro" id="IPR014030">
    <property type="entry name" value="Ketoacyl_synth_N"/>
</dbReference>
<dbReference type="InterPro" id="IPR011032">
    <property type="entry name" value="GroES-like_sf"/>
</dbReference>
<dbReference type="PROSITE" id="PS52004">
    <property type="entry name" value="KS3_2"/>
    <property type="match status" value="1"/>
</dbReference>
<comment type="catalytic activity">
    <reaction evidence="13">
        <text>a (3R)-hydroxyacyl-[ACP] = a (2E)-enoyl-[ACP] + H2O</text>
        <dbReference type="Rhea" id="RHEA:13097"/>
        <dbReference type="Rhea" id="RHEA-COMP:9925"/>
        <dbReference type="Rhea" id="RHEA-COMP:9945"/>
        <dbReference type="ChEBI" id="CHEBI:15377"/>
        <dbReference type="ChEBI" id="CHEBI:78784"/>
        <dbReference type="ChEBI" id="CHEBI:78827"/>
        <dbReference type="EC" id="4.2.1.59"/>
    </reaction>
    <physiologicalReaction direction="left-to-right" evidence="13">
        <dbReference type="Rhea" id="RHEA:13098"/>
    </physiologicalReaction>
</comment>
<comment type="catalytic activity">
    <reaction evidence="25">
        <text>dodecanoyl-[ACP] + malonyl-[ACP] + H(+) = 3-oxotetradecanoyl-[ACP] + holo-[ACP] + CO2</text>
        <dbReference type="Rhea" id="RHEA:41884"/>
        <dbReference type="Rhea" id="RHEA-COMP:9623"/>
        <dbReference type="Rhea" id="RHEA-COMP:9644"/>
        <dbReference type="Rhea" id="RHEA-COMP:9645"/>
        <dbReference type="Rhea" id="RHEA-COMP:9685"/>
        <dbReference type="ChEBI" id="CHEBI:15378"/>
        <dbReference type="ChEBI" id="CHEBI:16526"/>
        <dbReference type="ChEBI" id="CHEBI:64479"/>
        <dbReference type="ChEBI" id="CHEBI:65264"/>
        <dbReference type="ChEBI" id="CHEBI:78449"/>
        <dbReference type="ChEBI" id="CHEBI:78473"/>
    </reaction>
    <physiologicalReaction direction="left-to-right" evidence="25">
        <dbReference type="Rhea" id="RHEA:41885"/>
    </physiologicalReaction>
</comment>
<evidence type="ECO:0000256" key="10">
    <source>
        <dbReference type="ARBA" id="ARBA00023351"/>
    </source>
</evidence>
<evidence type="ECO:0000259" key="50">
    <source>
        <dbReference type="PROSITE" id="PS50075"/>
    </source>
</evidence>
<evidence type="ECO:0000256" key="40">
    <source>
        <dbReference type="ARBA" id="ARBA00049019"/>
    </source>
</evidence>
<comment type="catalytic activity">
    <reaction evidence="10">
        <text>(3R)-hydroxydodecanoyl-[ACP] = (2E)-dodecenoyl-[ACP] + H2O</text>
        <dbReference type="Rhea" id="RHEA:41876"/>
        <dbReference type="Rhea" id="RHEA-COMP:9642"/>
        <dbReference type="Rhea" id="RHEA-COMP:9643"/>
        <dbReference type="ChEBI" id="CHEBI:15377"/>
        <dbReference type="ChEBI" id="CHEBI:78470"/>
        <dbReference type="ChEBI" id="CHEBI:78472"/>
    </reaction>
    <physiologicalReaction direction="left-to-right" evidence="10">
        <dbReference type="Rhea" id="RHEA:41877"/>
    </physiologicalReaction>
</comment>
<dbReference type="Pfam" id="PF08659">
    <property type="entry name" value="KR"/>
    <property type="match status" value="1"/>
</dbReference>
<dbReference type="CDD" id="cd05195">
    <property type="entry name" value="enoyl_red"/>
    <property type="match status" value="1"/>
</dbReference>
<evidence type="ECO:0000256" key="15">
    <source>
        <dbReference type="ARBA" id="ARBA00023399"/>
    </source>
</evidence>
<keyword evidence="6" id="KW-0663">Pyridoxal phosphate</keyword>
<dbReference type="GeneID" id="109421326"/>
<dbReference type="Gene3D" id="3.10.129.110">
    <property type="entry name" value="Polyketide synthase dehydratase"/>
    <property type="match status" value="1"/>
</dbReference>
<dbReference type="PROSITE" id="PS00606">
    <property type="entry name" value="KS3_1"/>
    <property type="match status" value="1"/>
</dbReference>
<comment type="catalytic activity">
    <reaction evidence="9">
        <text>(3R)-hydroxyoctanoyl-[ACP] = (2E)-octenoyl-[ACP] + H2O</text>
        <dbReference type="Rhea" id="RHEA:41844"/>
        <dbReference type="Rhea" id="RHEA-COMP:9634"/>
        <dbReference type="Rhea" id="RHEA-COMP:9635"/>
        <dbReference type="ChEBI" id="CHEBI:15377"/>
        <dbReference type="ChEBI" id="CHEBI:78461"/>
        <dbReference type="ChEBI" id="CHEBI:78462"/>
    </reaction>
    <physiologicalReaction direction="left-to-right" evidence="9">
        <dbReference type="Rhea" id="RHEA:41845"/>
    </physiologicalReaction>
</comment>
<comment type="catalytic activity">
    <reaction evidence="19">
        <text>3-oxooctadecanoyl-[ACP] + NADPH + H(+) = (3R)-hydroxyoctadecanoyl-[ACP] + NADP(+)</text>
        <dbReference type="Rhea" id="RHEA:41920"/>
        <dbReference type="Rhea" id="RHEA-COMP:9653"/>
        <dbReference type="Rhea" id="RHEA-COMP:9654"/>
        <dbReference type="ChEBI" id="CHEBI:15378"/>
        <dbReference type="ChEBI" id="CHEBI:57783"/>
        <dbReference type="ChEBI" id="CHEBI:58349"/>
        <dbReference type="ChEBI" id="CHEBI:78487"/>
        <dbReference type="ChEBI" id="CHEBI:78488"/>
    </reaction>
    <physiologicalReaction direction="left-to-right" evidence="19">
        <dbReference type="Rhea" id="RHEA:41921"/>
    </physiologicalReaction>
</comment>
<comment type="catalytic activity">
    <reaction evidence="39">
        <text>3-oxotetradecanoyl-[ACP] + NADPH + H(+) = (3R)-hydroxytetradecanoyl-[ACP] + NADP(+)</text>
        <dbReference type="Rhea" id="RHEA:41888"/>
        <dbReference type="Rhea" id="RHEA-COMP:9645"/>
        <dbReference type="Rhea" id="RHEA-COMP:9646"/>
        <dbReference type="ChEBI" id="CHEBI:15378"/>
        <dbReference type="ChEBI" id="CHEBI:57783"/>
        <dbReference type="ChEBI" id="CHEBI:58349"/>
        <dbReference type="ChEBI" id="CHEBI:78473"/>
        <dbReference type="ChEBI" id="CHEBI:78474"/>
    </reaction>
    <physiologicalReaction direction="left-to-right" evidence="39">
        <dbReference type="Rhea" id="RHEA:41889"/>
    </physiologicalReaction>
</comment>
<dbReference type="Pfam" id="PF00550">
    <property type="entry name" value="PP-binding"/>
    <property type="match status" value="1"/>
</dbReference>
<keyword evidence="5" id="KW-0702">S-nitrosylation</keyword>
<evidence type="ECO:0000256" key="30">
    <source>
        <dbReference type="ARBA" id="ARBA00048051"/>
    </source>
</evidence>
<evidence type="ECO:0000259" key="52">
    <source>
        <dbReference type="PROSITE" id="PS52019"/>
    </source>
</evidence>
<evidence type="ECO:0000256" key="16">
    <source>
        <dbReference type="ARBA" id="ARBA00023401"/>
    </source>
</evidence>
<comment type="catalytic activity">
    <reaction evidence="20">
        <text>hexanoyl-[ACP] + malonyl-[ACP] + H(+) = 3-oxooctanoyl-[ACP] + holo-[ACP] + CO2</text>
        <dbReference type="Rhea" id="RHEA:41836"/>
        <dbReference type="Rhea" id="RHEA-COMP:9623"/>
        <dbReference type="Rhea" id="RHEA-COMP:9632"/>
        <dbReference type="Rhea" id="RHEA-COMP:9633"/>
        <dbReference type="Rhea" id="RHEA-COMP:9685"/>
        <dbReference type="ChEBI" id="CHEBI:15378"/>
        <dbReference type="ChEBI" id="CHEBI:16526"/>
        <dbReference type="ChEBI" id="CHEBI:64479"/>
        <dbReference type="ChEBI" id="CHEBI:78449"/>
        <dbReference type="ChEBI" id="CHEBI:78459"/>
        <dbReference type="ChEBI" id="CHEBI:78460"/>
    </reaction>
    <physiologicalReaction direction="left-to-right" evidence="20">
        <dbReference type="Rhea" id="RHEA:41837"/>
    </physiologicalReaction>
</comment>
<comment type="catalytic activity">
    <reaction evidence="27">
        <text>(2E)-hexenoyl-[ACP] + NADPH + H(+) = hexanoyl-[ACP] + NADP(+)</text>
        <dbReference type="Rhea" id="RHEA:41832"/>
        <dbReference type="Rhea" id="RHEA-COMP:9631"/>
        <dbReference type="Rhea" id="RHEA-COMP:9632"/>
        <dbReference type="ChEBI" id="CHEBI:15378"/>
        <dbReference type="ChEBI" id="CHEBI:57783"/>
        <dbReference type="ChEBI" id="CHEBI:58349"/>
        <dbReference type="ChEBI" id="CHEBI:78458"/>
        <dbReference type="ChEBI" id="CHEBI:78459"/>
    </reaction>
    <physiologicalReaction direction="left-to-right" evidence="27">
        <dbReference type="Rhea" id="RHEA:41833"/>
    </physiologicalReaction>
</comment>
<evidence type="ECO:0000256" key="34">
    <source>
        <dbReference type="ARBA" id="ARBA00048506"/>
    </source>
</evidence>
<dbReference type="Pfam" id="PF02801">
    <property type="entry name" value="Ketoacyl-synt_C"/>
    <property type="match status" value="1"/>
</dbReference>
<evidence type="ECO:0000256" key="29">
    <source>
        <dbReference type="ARBA" id="ARBA00047961"/>
    </source>
</evidence>
<comment type="catalytic activity">
    <reaction evidence="45">
        <text>3-oxooctanoyl-[ACP] + NADPH + H(+) = (3R)-hydroxyoctanoyl-[ACP] + NADP(+)</text>
        <dbReference type="Rhea" id="RHEA:41840"/>
        <dbReference type="Rhea" id="RHEA-COMP:9633"/>
        <dbReference type="Rhea" id="RHEA-COMP:9634"/>
        <dbReference type="ChEBI" id="CHEBI:15378"/>
        <dbReference type="ChEBI" id="CHEBI:57783"/>
        <dbReference type="ChEBI" id="CHEBI:58349"/>
        <dbReference type="ChEBI" id="CHEBI:78460"/>
        <dbReference type="ChEBI" id="CHEBI:78461"/>
    </reaction>
    <physiologicalReaction direction="left-to-right" evidence="45">
        <dbReference type="Rhea" id="RHEA:41841"/>
    </physiologicalReaction>
</comment>
<dbReference type="SUPFAM" id="SSF47336">
    <property type="entry name" value="ACP-like"/>
    <property type="match status" value="1"/>
</dbReference>
<evidence type="ECO:0000256" key="26">
    <source>
        <dbReference type="ARBA" id="ARBA00047810"/>
    </source>
</evidence>
<proteinExistence type="predicted"/>
<evidence type="ECO:0000256" key="8">
    <source>
        <dbReference type="ARBA" id="ARBA00023268"/>
    </source>
</evidence>
<evidence type="ECO:0000259" key="51">
    <source>
        <dbReference type="PROSITE" id="PS52004"/>
    </source>
</evidence>
<comment type="catalytic activity">
    <reaction evidence="14">
        <text>(3R)-hydroxytetradecanoyl-[ACP] = (2E)-tetradecenoyl-[ACP] + H2O</text>
        <dbReference type="Rhea" id="RHEA:41892"/>
        <dbReference type="Rhea" id="RHEA-COMP:9646"/>
        <dbReference type="Rhea" id="RHEA-COMP:9647"/>
        <dbReference type="ChEBI" id="CHEBI:15377"/>
        <dbReference type="ChEBI" id="CHEBI:78474"/>
        <dbReference type="ChEBI" id="CHEBI:78475"/>
    </reaction>
    <physiologicalReaction direction="left-to-right" evidence="14">
        <dbReference type="Rhea" id="RHEA:41893"/>
    </physiologicalReaction>
</comment>
<reference evidence="53" key="2">
    <citation type="submission" date="2025-05" db="UniProtKB">
        <authorList>
            <consortium name="EnsemblMetazoa"/>
        </authorList>
    </citation>
    <scope>IDENTIFICATION</scope>
    <source>
        <strain evidence="53">Foshan</strain>
    </source>
</reference>
<dbReference type="SUPFAM" id="SSF51735">
    <property type="entry name" value="NAD(P)-binding Rossmann-fold domains"/>
    <property type="match status" value="2"/>
</dbReference>
<evidence type="ECO:0000256" key="23">
    <source>
        <dbReference type="ARBA" id="ARBA00047451"/>
    </source>
</evidence>
<dbReference type="CDD" id="cd00833">
    <property type="entry name" value="PKS"/>
    <property type="match status" value="1"/>
</dbReference>
<evidence type="ECO:0000256" key="45">
    <source>
        <dbReference type="ARBA" id="ARBA00049422"/>
    </source>
</evidence>
<feature type="region of interest" description="N-terminal hotdog fold" evidence="49">
    <location>
        <begin position="836"/>
        <end position="961"/>
    </location>
</feature>
<dbReference type="InterPro" id="IPR036736">
    <property type="entry name" value="ACP-like_sf"/>
</dbReference>
<evidence type="ECO:0000256" key="41">
    <source>
        <dbReference type="ARBA" id="ARBA00049109"/>
    </source>
</evidence>
<evidence type="ECO:0000256" key="32">
    <source>
        <dbReference type="ARBA" id="ARBA00048289"/>
    </source>
</evidence>
<comment type="catalytic activity">
    <reaction evidence="16">
        <text>(3R)-hydroxyhexadecanoyl-[ACP] = (2E)-hexadecenoyl-[ACP] + H2O</text>
        <dbReference type="Rhea" id="RHEA:41908"/>
        <dbReference type="Rhea" id="RHEA-COMP:9650"/>
        <dbReference type="Rhea" id="RHEA-COMP:9651"/>
        <dbReference type="ChEBI" id="CHEBI:15377"/>
        <dbReference type="ChEBI" id="CHEBI:78480"/>
        <dbReference type="ChEBI" id="CHEBI:78481"/>
    </reaction>
    <physiologicalReaction direction="left-to-right" evidence="16">
        <dbReference type="Rhea" id="RHEA:41909"/>
    </physiologicalReaction>
</comment>
<dbReference type="SMART" id="SM00822">
    <property type="entry name" value="PKS_KR"/>
    <property type="match status" value="1"/>
</dbReference>
<comment type="catalytic activity">
    <reaction evidence="48">
        <text>octanoyl-[ACP] + malonyl-[ACP] + H(+) = 3-oxodecanoyl-[ACP] + holo-[ACP] + CO2</text>
        <dbReference type="Rhea" id="RHEA:41852"/>
        <dbReference type="Rhea" id="RHEA-COMP:9623"/>
        <dbReference type="Rhea" id="RHEA-COMP:9636"/>
        <dbReference type="Rhea" id="RHEA-COMP:9637"/>
        <dbReference type="Rhea" id="RHEA-COMP:9685"/>
        <dbReference type="ChEBI" id="CHEBI:15378"/>
        <dbReference type="ChEBI" id="CHEBI:16526"/>
        <dbReference type="ChEBI" id="CHEBI:64479"/>
        <dbReference type="ChEBI" id="CHEBI:78449"/>
        <dbReference type="ChEBI" id="CHEBI:78463"/>
        <dbReference type="ChEBI" id="CHEBI:78464"/>
    </reaction>
    <physiologicalReaction direction="left-to-right" evidence="48">
        <dbReference type="Rhea" id="RHEA:41853"/>
    </physiologicalReaction>
</comment>
<evidence type="ECO:0000256" key="20">
    <source>
        <dbReference type="ARBA" id="ARBA00047394"/>
    </source>
</evidence>
<evidence type="ECO:0000256" key="31">
    <source>
        <dbReference type="ARBA" id="ARBA00048281"/>
    </source>
</evidence>
<comment type="catalytic activity">
    <reaction evidence="21">
        <text>a (3R)-hydroxyacyl-[ACP] + NADP(+) = a 3-oxoacyl-[ACP] + NADPH + H(+)</text>
        <dbReference type="Rhea" id="RHEA:17397"/>
        <dbReference type="Rhea" id="RHEA-COMP:9916"/>
        <dbReference type="Rhea" id="RHEA-COMP:9945"/>
        <dbReference type="ChEBI" id="CHEBI:15378"/>
        <dbReference type="ChEBI" id="CHEBI:57783"/>
        <dbReference type="ChEBI" id="CHEBI:58349"/>
        <dbReference type="ChEBI" id="CHEBI:78776"/>
        <dbReference type="ChEBI" id="CHEBI:78827"/>
        <dbReference type="EC" id="1.1.1.100"/>
    </reaction>
    <physiologicalReaction direction="right-to-left" evidence="21">
        <dbReference type="Rhea" id="RHEA:17399"/>
    </physiologicalReaction>
</comment>
<evidence type="ECO:0000256" key="49">
    <source>
        <dbReference type="PROSITE-ProRule" id="PRU01363"/>
    </source>
</evidence>
<dbReference type="Pfam" id="PF00975">
    <property type="entry name" value="Thioesterase"/>
    <property type="match status" value="1"/>
</dbReference>
<evidence type="ECO:0000256" key="28">
    <source>
        <dbReference type="ARBA" id="ARBA00047953"/>
    </source>
</evidence>
<dbReference type="SMART" id="SM00825">
    <property type="entry name" value="PKS_KS"/>
    <property type="match status" value="1"/>
</dbReference>
<evidence type="ECO:0000256" key="38">
    <source>
        <dbReference type="ARBA" id="ARBA00048704"/>
    </source>
</evidence>
<dbReference type="Gene3D" id="3.40.50.720">
    <property type="entry name" value="NAD(P)-binding Rossmann-like Domain"/>
    <property type="match status" value="1"/>
</dbReference>
<comment type="catalytic activity">
    <reaction evidence="47">
        <text>(2E)-decenoyl-[ACP] + NADPH + H(+) = decanoyl-[ACP] + NADP(+)</text>
        <dbReference type="Rhea" id="RHEA:41864"/>
        <dbReference type="Rhea" id="RHEA-COMP:9639"/>
        <dbReference type="Rhea" id="RHEA-COMP:9640"/>
        <dbReference type="ChEBI" id="CHEBI:15378"/>
        <dbReference type="ChEBI" id="CHEBI:57783"/>
        <dbReference type="ChEBI" id="CHEBI:58349"/>
        <dbReference type="ChEBI" id="CHEBI:78467"/>
        <dbReference type="ChEBI" id="CHEBI:78468"/>
    </reaction>
    <physiologicalReaction direction="left-to-right" evidence="47">
        <dbReference type="Rhea" id="RHEA:41865"/>
    </physiologicalReaction>
</comment>
<dbReference type="Proteomes" id="UP000069940">
    <property type="component" value="Unassembled WGS sequence"/>
</dbReference>
<dbReference type="Gene3D" id="3.30.70.3290">
    <property type="match status" value="1"/>
</dbReference>
<dbReference type="InterPro" id="IPR016039">
    <property type="entry name" value="Thiolase-like"/>
</dbReference>
<keyword evidence="54" id="KW-1185">Reference proteome</keyword>
<dbReference type="SUPFAM" id="SSF53474">
    <property type="entry name" value="alpha/beta-Hydrolases"/>
    <property type="match status" value="1"/>
</dbReference>
<comment type="pathway">
    <text evidence="1">Lipid metabolism.</text>
</comment>
<dbReference type="InterPro" id="IPR001227">
    <property type="entry name" value="Ac_transferase_dom_sf"/>
</dbReference>
<comment type="catalytic activity">
    <reaction evidence="44">
        <text>3-oxohexadecanoyl-[ACP] + NADPH + H(+) = (3R)-hydroxyhexadecanoyl-[ACP] + NADP(+)</text>
        <dbReference type="Rhea" id="RHEA:41904"/>
        <dbReference type="Rhea" id="RHEA-COMP:9649"/>
        <dbReference type="Rhea" id="RHEA-COMP:9650"/>
        <dbReference type="ChEBI" id="CHEBI:15378"/>
        <dbReference type="ChEBI" id="CHEBI:57783"/>
        <dbReference type="ChEBI" id="CHEBI:58349"/>
        <dbReference type="ChEBI" id="CHEBI:78478"/>
        <dbReference type="ChEBI" id="CHEBI:78480"/>
    </reaction>
    <physiologicalReaction direction="left-to-right" evidence="44">
        <dbReference type="Rhea" id="RHEA:41905"/>
    </physiologicalReaction>
</comment>
<comment type="catalytic activity">
    <reaction evidence="41">
        <text>decanoyl-[ACP] + malonyl-[ACP] + H(+) = 3-oxododecanoyl-[ACP] + holo-[ACP] + CO2</text>
        <dbReference type="Rhea" id="RHEA:41868"/>
        <dbReference type="Rhea" id="RHEA-COMP:9623"/>
        <dbReference type="Rhea" id="RHEA-COMP:9640"/>
        <dbReference type="Rhea" id="RHEA-COMP:9641"/>
        <dbReference type="Rhea" id="RHEA-COMP:9685"/>
        <dbReference type="ChEBI" id="CHEBI:15378"/>
        <dbReference type="ChEBI" id="CHEBI:16526"/>
        <dbReference type="ChEBI" id="CHEBI:64479"/>
        <dbReference type="ChEBI" id="CHEBI:78449"/>
        <dbReference type="ChEBI" id="CHEBI:78468"/>
        <dbReference type="ChEBI" id="CHEBI:78469"/>
    </reaction>
    <physiologicalReaction direction="left-to-right" evidence="41">
        <dbReference type="Rhea" id="RHEA:41869"/>
    </physiologicalReaction>
</comment>
<sequence length="2334" mass="258915">MSSAGGLGSVKLDECVVLSGISGRFPQSDNIRQFAENLYDKRDLVDDKETRWPHTVPEIPRRSGKINNLDKFDREFFGISRNQCNAMDPQLRLLLEHAYEAILDSGTNPEMVRGSRTGVFVGVCFSETEARLFFQSCPPKGYAMLGCAKSQVANRISYTLDLRGPSLVMDTACSSSMYALDVARRKILSGECDAALVLGTNLCLHPYISYQFALLGVLSKDGVCRPFDEKANGYTRSEVLCAAFLQKAKDANRIYAHILHTKTNCDGFKSEGITYPSGVMQTQLMSEFYDEISIDPRDIAFIEAHSTGTVVGDPEECDAIDKIFCTDRDRPLPIGSVKSNIGHSEASAALSSLSKCVIAMENDLIPPNINFTKTRPDVPALTAGRLQVVDQAKPLEGPLIAINSFGFGGANAHMLIQRNTKDKIGYGVPDDDLPRLITWSSRTKEAIEYMFEDIATRPLDADFVALLHNVQRTRTPGHRYRGFAIFDKRASQPTTIDLFDMKRVKLDNSPLVAIFPGISLKWREDLDVLRQFPCVQKTVTDCCAVLTTFGYDLFHKPTRRTDLRQLLIGSTVLQLAYADILNVTGVQLNAYGGHSVGQFTCAYLDGCLTLDQIVQIAYYHGSVLAEYKTEMNFNAFLELGSKRPAPPLSFDGFIQDTFLSRFGVVGGPLNPTCAVVDQLKSRGYVAEHLPFVSMLYAKDSAAELTEKLNTLVSHIIPQPLKPSHRWINLKNPSDFASTAVHDSFSVVNLLEKIPEHCMLLEPLAKYTMQPILKTLKRKSKCLPVEKSAGTVKSLLATLGHLYLAQQDLNLLNLYPPVQFPVARGTPMIAPLIRWDHRDSWYIVRYEWVAFRVSNQMSFKVTLADQDFVYAAGHCIDGRVLFPATGYLSLVWELIAYLSQREIADCPMQFDDVQFLRATTLTKNKATNLLVTLEKGTGRFEISDSATPVVTGFARKLNTAPEQFEAFEGNTVSTLLTSRDFYKELRLRGYHYSALFKSVMEAQSDGSAAKVQWKGNWVAFLDCLLQVGIVAIDSRSLMVPTAIESITIYPKQHLSLMSRDADECTEYFTVTNCARTNVCVSGGIRISGLRANVVNRRHPPGVPVLETYSFVPYHSTEKVTVLEAVRMCVHLALENAPTLSIRATEIHNAGTELLLPYFLEAVADLPLVQPTMTLLSSENIDLPDITVKNEKLAEQTGLLFIITHNQLAEDGFIQDALHSLGPSGFLVVRQSNTEVDLPATLAKVASFVVQDNQALVLLQKTSNNFKEAPAVIQVRSDDLDFEWLQELQNVIKTKPVLLYSQNDPVSGVIGLVNCIKKELKSHPVRCVLIDDHTAPPFVLNEPFYKGQLSLDLAINVYRNGTWGSYRHALMDLKPKVEPVRNHCFANCFTKGDLSSMTWFTGPLNTVSTGGEQIRVVYSALNFRDVMIATSRLSSDVLHVNRLEQECLLGNEYSGVSVRGRRVMGVLPSGAMATMVECDPLMTWTIPDEWSLEEAATVPVVYGTVYTALFVCSRIRKGKSILIHAGSGGVGLAAIQVCLAYGMEVFSTVSTEEKKQFILKRYPRLKAENIGNSRDTSFENMIKLRTNGRGVDFVLNSLAEEKLQASLRCLSINGHFLEIGKYDMANNSKIALELFQKGISFTAVMLDAMFKGSFAEKQRLHALLTADILSGVIKPLSTTVFPAIEIEKAFRFLASGKHIGKILLQIRSREDDVQTEPINYVPRMYCDPDCSYVIVGGLGGFGLELADWLVLRGCRKLIISSSRGITKPYQEYRIRLWNRYGVRTLVNTANITTLEGCRELLREASVIGPVMAIFNLAVQLRDSVLENQTPDKFSECLAPKAYATRFLDEVSRKLCPRLSHFVVFSSVSCGRGNAGQSNYGMANSIMERIVENRVAEGLPGKAIQWGAIGEVGIVADMAEDRLDMEIGGTLQQRISSCLQELDRLLLSVDPIVGSMVVAEKRIGGGSRNIMETVMNIMSIRDMKSVSMESTLADVGMDSLMAVEIKQVLESDFDLVLSPLELRTLTFMKLQKMVDEKRLSADSKDETSASPMIIGMEMLLRNLGEEEHSAVTLLPLPSKTSEGRPILIIPGLEGVAGHVWRVLAAGINAPVYMLQTLNTFDLRSVSEIVDYVFDELDEKVFAGFEDFVVIGYSFGTLIAHEIVRRVQRKNIPGKLILLDGAPKFLKQLSVMQMGHAVSDKHIQSLLMVAIISQVFPNSPLEKSYAIMQVATFDGQIERLIEVAKGQATYSPDYTRKMTKALFNRIKMVLGLNPDKMEPLNVPIVLVRPSEVSVMDIDEEYGLEGSTTATMSMKVVDGSHMTMLDNKVLVDIINSLNV</sequence>
<comment type="catalytic activity">
    <reaction evidence="31">
        <text>(2E)-dodecenoyl-[ACP] + NADPH + H(+) = dodecanoyl-[ACP] + NADP(+)</text>
        <dbReference type="Rhea" id="RHEA:41880"/>
        <dbReference type="Rhea" id="RHEA-COMP:9643"/>
        <dbReference type="Rhea" id="RHEA-COMP:9644"/>
        <dbReference type="ChEBI" id="CHEBI:15378"/>
        <dbReference type="ChEBI" id="CHEBI:57783"/>
        <dbReference type="ChEBI" id="CHEBI:58349"/>
        <dbReference type="ChEBI" id="CHEBI:65264"/>
        <dbReference type="ChEBI" id="CHEBI:78472"/>
    </reaction>
    <physiologicalReaction direction="left-to-right" evidence="31">
        <dbReference type="Rhea" id="RHEA:41881"/>
    </physiologicalReaction>
</comment>
<dbReference type="InterPro" id="IPR001031">
    <property type="entry name" value="Thioesterase"/>
</dbReference>
<dbReference type="InterPro" id="IPR009081">
    <property type="entry name" value="PP-bd_ACP"/>
</dbReference>